<protein>
    <recommendedName>
        <fullName evidence="2">Neurotransmitter-gated ion-channel ligand-binding domain-containing protein</fullName>
    </recommendedName>
</protein>
<dbReference type="SUPFAM" id="SSF63712">
    <property type="entry name" value="Nicotinic receptor ligand binding domain-like"/>
    <property type="match status" value="1"/>
</dbReference>
<evidence type="ECO:0000259" key="2">
    <source>
        <dbReference type="Pfam" id="PF02931"/>
    </source>
</evidence>
<dbReference type="Pfam" id="PF02931">
    <property type="entry name" value="Neur_chan_LBD"/>
    <property type="match status" value="1"/>
</dbReference>
<evidence type="ECO:0000313" key="4">
    <source>
        <dbReference type="Proteomes" id="UP001516400"/>
    </source>
</evidence>
<gene>
    <name evidence="3" type="ORF">HHI36_000407</name>
</gene>
<accession>A0ABD2P5K1</accession>
<proteinExistence type="predicted"/>
<dbReference type="Gene3D" id="2.70.170.10">
    <property type="entry name" value="Neurotransmitter-gated ion-channel ligand-binding domain"/>
    <property type="match status" value="1"/>
</dbReference>
<reference evidence="3 4" key="1">
    <citation type="journal article" date="2021" name="BMC Biol.">
        <title>Horizontally acquired antibacterial genes associated with adaptive radiation of ladybird beetles.</title>
        <authorList>
            <person name="Li H.S."/>
            <person name="Tang X.F."/>
            <person name="Huang Y.H."/>
            <person name="Xu Z.Y."/>
            <person name="Chen M.L."/>
            <person name="Du X.Y."/>
            <person name="Qiu B.Y."/>
            <person name="Chen P.T."/>
            <person name="Zhang W."/>
            <person name="Slipinski A."/>
            <person name="Escalona H.E."/>
            <person name="Waterhouse R.M."/>
            <person name="Zwick A."/>
            <person name="Pang H."/>
        </authorList>
    </citation>
    <scope>NUCLEOTIDE SEQUENCE [LARGE SCALE GENOMIC DNA]</scope>
    <source>
        <strain evidence="3">SYSU2018</strain>
    </source>
</reference>
<evidence type="ECO:0000256" key="1">
    <source>
        <dbReference type="SAM" id="MobiDB-lite"/>
    </source>
</evidence>
<dbReference type="InterPro" id="IPR036734">
    <property type="entry name" value="Neur_chan_lig-bd_sf"/>
</dbReference>
<dbReference type="AlphaFoldDB" id="A0ABD2P5K1"/>
<name>A0ABD2P5K1_9CUCU</name>
<dbReference type="EMBL" id="JABFTP020000185">
    <property type="protein sequence ID" value="KAL3285887.1"/>
    <property type="molecule type" value="Genomic_DNA"/>
</dbReference>
<dbReference type="InterPro" id="IPR006202">
    <property type="entry name" value="Neur_chan_lig-bd"/>
</dbReference>
<evidence type="ECO:0000313" key="3">
    <source>
        <dbReference type="EMBL" id="KAL3285887.1"/>
    </source>
</evidence>
<sequence length="121" mass="14203">MSDDMYEHSTSGSAKDEDEECKISRGNLPEQKLKDHLFCDYSGYDLRPVKDIKTATNLTVKMVVKYFTYDELTATISVDTWLAVYWMDQHLKWEPKDFDGIKQIHLDDTDLWIPDLSLYNQ</sequence>
<feature type="domain" description="Neurotransmitter-gated ion-channel ligand-binding" evidence="2">
    <location>
        <begin position="30"/>
        <end position="121"/>
    </location>
</feature>
<organism evidence="3 4">
    <name type="scientific">Cryptolaemus montrouzieri</name>
    <dbReference type="NCBI Taxonomy" id="559131"/>
    <lineage>
        <taxon>Eukaryota</taxon>
        <taxon>Metazoa</taxon>
        <taxon>Ecdysozoa</taxon>
        <taxon>Arthropoda</taxon>
        <taxon>Hexapoda</taxon>
        <taxon>Insecta</taxon>
        <taxon>Pterygota</taxon>
        <taxon>Neoptera</taxon>
        <taxon>Endopterygota</taxon>
        <taxon>Coleoptera</taxon>
        <taxon>Polyphaga</taxon>
        <taxon>Cucujiformia</taxon>
        <taxon>Coccinelloidea</taxon>
        <taxon>Coccinellidae</taxon>
        <taxon>Scymninae</taxon>
        <taxon>Scymnini</taxon>
        <taxon>Cryptolaemus</taxon>
    </lineage>
</organism>
<comment type="caution">
    <text evidence="3">The sequence shown here is derived from an EMBL/GenBank/DDBJ whole genome shotgun (WGS) entry which is preliminary data.</text>
</comment>
<dbReference type="Proteomes" id="UP001516400">
    <property type="component" value="Unassembled WGS sequence"/>
</dbReference>
<keyword evidence="4" id="KW-1185">Reference proteome</keyword>
<feature type="region of interest" description="Disordered" evidence="1">
    <location>
        <begin position="1"/>
        <end position="27"/>
    </location>
</feature>